<feature type="transmembrane region" description="Helical" evidence="6">
    <location>
        <begin position="190"/>
        <end position="220"/>
    </location>
</feature>
<reference evidence="8" key="1">
    <citation type="submission" date="2021-01" db="EMBL/GenBank/DDBJ databases">
        <title>Whole genome shotgun sequence of Demequina activiva NBRC 110675.</title>
        <authorList>
            <person name="Komaki H."/>
            <person name="Tamura T."/>
        </authorList>
    </citation>
    <scope>NUCLEOTIDE SEQUENCE</scope>
    <source>
        <strain evidence="8">NBRC 110675</strain>
    </source>
</reference>
<dbReference type="EMBL" id="BONR01000003">
    <property type="protein sequence ID" value="GIG54739.1"/>
    <property type="molecule type" value="Genomic_DNA"/>
</dbReference>
<comment type="subcellular location">
    <subcellularLocation>
        <location evidence="1">Cell membrane</location>
        <topology evidence="1">Multi-pass membrane protein</topology>
    </subcellularLocation>
</comment>
<evidence type="ECO:0000313" key="9">
    <source>
        <dbReference type="Proteomes" id="UP000652354"/>
    </source>
</evidence>
<feature type="transmembrane region" description="Helical" evidence="6">
    <location>
        <begin position="545"/>
        <end position="566"/>
    </location>
</feature>
<keyword evidence="5 6" id="KW-0472">Membrane</keyword>
<feature type="domain" description="SSD" evidence="7">
    <location>
        <begin position="209"/>
        <end position="334"/>
    </location>
</feature>
<proteinExistence type="predicted"/>
<feature type="transmembrane region" description="Helical" evidence="6">
    <location>
        <begin position="311"/>
        <end position="335"/>
    </location>
</feature>
<feature type="transmembrane region" description="Helical" evidence="6">
    <location>
        <begin position="283"/>
        <end position="305"/>
    </location>
</feature>
<dbReference type="Pfam" id="PF03176">
    <property type="entry name" value="MMPL"/>
    <property type="match status" value="2"/>
</dbReference>
<feature type="transmembrane region" description="Helical" evidence="6">
    <location>
        <begin position="232"/>
        <end position="256"/>
    </location>
</feature>
<sequence>MSVTGRIARGAASRPWITVGLWVVALAAAVVAAGGLGDALTQEERMLITTESQTADEVDQLARGADADADQAVETVIVEAESARFGDAAFDATLVSLAQVLAAVDGVEDVAVPTQAEPFPVSETGDTALVSVTVTPDEDGAVAQGLLAAYESAAQDGFTLRGIGPVTGEAEFDRLAEEGLIRGEAIGIGVALVILLVVFGALVAAGIPLMVAIVSIVMAVGATAIVGQATELSFFVVNMITMMGLALGIDYSLVAVQRFREELARGRSVLDAVAITGGTANRAVLFSGITVVISLAGLLIVPSTIMRSLGAGAIIVAVMSVAAAMTLLPAVLGLLGHRVNKGRLPWAHPGAAPRRWESIAQAVIRRPVLWAVSGLAILVMLALPALDMRLTFPGIDSLPEDNGLRLATETLVEDFGHGQSATLIAIESAADASAQVDALAADIEADPAFAETAITWVGDIALIDTRDSYDAADPLAEQAIENLREVVVPEHLEGTGAVAHVGGEQAGSVDFSDMIRDMAPWVLAIVLGSSFLLLMIAFRSVVVPAVAIALNLLSTAAAFGMLVAVFQWGWGGDLLGFPQVDGIAPWIPLFLFAVLFGLSMDYHVFLLSRIKEHVDATGDNRASIAHGLSRTGSLITGAALIMVAVFSGFALGDLAEFSQMGFGLAAAVILDATVIRSLLVPAIMTLLGRANWYLPGWLQWLPQVRIEGPADEHVAPEDEDQDERTLARV</sequence>
<evidence type="ECO:0000256" key="4">
    <source>
        <dbReference type="ARBA" id="ARBA00022989"/>
    </source>
</evidence>
<feature type="transmembrane region" description="Helical" evidence="6">
    <location>
        <begin position="368"/>
        <end position="386"/>
    </location>
</feature>
<evidence type="ECO:0000256" key="5">
    <source>
        <dbReference type="ARBA" id="ARBA00023136"/>
    </source>
</evidence>
<dbReference type="InterPro" id="IPR004869">
    <property type="entry name" value="MMPL_dom"/>
</dbReference>
<dbReference type="PANTHER" id="PTHR33406:SF13">
    <property type="entry name" value="MEMBRANE PROTEIN YDFJ"/>
    <property type="match status" value="1"/>
</dbReference>
<keyword evidence="9" id="KW-1185">Reference proteome</keyword>
<dbReference type="PROSITE" id="PS50156">
    <property type="entry name" value="SSD"/>
    <property type="match status" value="1"/>
</dbReference>
<keyword evidence="3 6" id="KW-0812">Transmembrane</keyword>
<feature type="transmembrane region" description="Helical" evidence="6">
    <location>
        <begin position="518"/>
        <end position="538"/>
    </location>
</feature>
<dbReference type="AlphaFoldDB" id="A0A919Q2B6"/>
<evidence type="ECO:0000256" key="2">
    <source>
        <dbReference type="ARBA" id="ARBA00022475"/>
    </source>
</evidence>
<dbReference type="SUPFAM" id="SSF82866">
    <property type="entry name" value="Multidrug efflux transporter AcrB transmembrane domain"/>
    <property type="match status" value="2"/>
</dbReference>
<keyword evidence="2" id="KW-1003">Cell membrane</keyword>
<feature type="transmembrane region" description="Helical" evidence="6">
    <location>
        <begin position="628"/>
        <end position="651"/>
    </location>
</feature>
<evidence type="ECO:0000256" key="3">
    <source>
        <dbReference type="ARBA" id="ARBA00022692"/>
    </source>
</evidence>
<organism evidence="8 9">
    <name type="scientific">Demequina activiva</name>
    <dbReference type="NCBI Taxonomy" id="1582364"/>
    <lineage>
        <taxon>Bacteria</taxon>
        <taxon>Bacillati</taxon>
        <taxon>Actinomycetota</taxon>
        <taxon>Actinomycetes</taxon>
        <taxon>Micrococcales</taxon>
        <taxon>Demequinaceae</taxon>
        <taxon>Demequina</taxon>
    </lineage>
</organism>
<keyword evidence="4 6" id="KW-1133">Transmembrane helix</keyword>
<comment type="caution">
    <text evidence="8">The sequence shown here is derived from an EMBL/GenBank/DDBJ whole genome shotgun (WGS) entry which is preliminary data.</text>
</comment>
<dbReference type="Gene3D" id="1.20.1640.10">
    <property type="entry name" value="Multidrug efflux transporter AcrB transmembrane domain"/>
    <property type="match status" value="2"/>
</dbReference>
<dbReference type="InterPro" id="IPR000731">
    <property type="entry name" value="SSD"/>
</dbReference>
<dbReference type="RefSeq" id="WP_203655332.1">
    <property type="nucleotide sequence ID" value="NZ_BONR01000003.1"/>
</dbReference>
<gene>
    <name evidence="8" type="ORF">Dac01nite_14910</name>
</gene>
<dbReference type="InterPro" id="IPR010916">
    <property type="entry name" value="TonB_box_CS"/>
</dbReference>
<dbReference type="GO" id="GO:0005886">
    <property type="term" value="C:plasma membrane"/>
    <property type="evidence" value="ECO:0007669"/>
    <property type="project" value="UniProtKB-SubCell"/>
</dbReference>
<name>A0A919Q2B6_9MICO</name>
<evidence type="ECO:0000256" key="1">
    <source>
        <dbReference type="ARBA" id="ARBA00004651"/>
    </source>
</evidence>
<feature type="transmembrane region" description="Helical" evidence="6">
    <location>
        <begin position="16"/>
        <end position="36"/>
    </location>
</feature>
<dbReference type="PANTHER" id="PTHR33406">
    <property type="entry name" value="MEMBRANE PROTEIN MJ1562-RELATED"/>
    <property type="match status" value="1"/>
</dbReference>
<dbReference type="InterPro" id="IPR050545">
    <property type="entry name" value="Mycobact_MmpL"/>
</dbReference>
<dbReference type="PROSITE" id="PS00430">
    <property type="entry name" value="TONB_DEPENDENT_REC_1"/>
    <property type="match status" value="1"/>
</dbReference>
<evidence type="ECO:0000313" key="8">
    <source>
        <dbReference type="EMBL" id="GIG54739.1"/>
    </source>
</evidence>
<protein>
    <submittedName>
        <fullName evidence="8">Membrane protein</fullName>
    </submittedName>
</protein>
<evidence type="ECO:0000256" key="6">
    <source>
        <dbReference type="SAM" id="Phobius"/>
    </source>
</evidence>
<feature type="transmembrane region" description="Helical" evidence="6">
    <location>
        <begin position="586"/>
        <end position="607"/>
    </location>
</feature>
<accession>A0A919Q2B6</accession>
<feature type="transmembrane region" description="Helical" evidence="6">
    <location>
        <begin position="657"/>
        <end position="679"/>
    </location>
</feature>
<dbReference type="Proteomes" id="UP000652354">
    <property type="component" value="Unassembled WGS sequence"/>
</dbReference>
<evidence type="ECO:0000259" key="7">
    <source>
        <dbReference type="PROSITE" id="PS50156"/>
    </source>
</evidence>